<dbReference type="STRING" id="455432.AWN90_23525"/>
<evidence type="ECO:0000259" key="1">
    <source>
        <dbReference type="Pfam" id="PF00561"/>
    </source>
</evidence>
<sequence length="302" mass="32923">MIPARLVGTGAVRVIAAHDWLVPSGAWGCFRDYLDGEQFTYALLDARGYGARRSVAGEYSMREWARDIIALADQLGWDEFCLLGHSMGAKAAQQAMADAPHRVRRLAALAPTPPGPVQLDASQRTLFENAVHSPRARRELVDYSTGRRAGAGWLNYMVRASCRGSTPAAFAAYADSFVHDDLTADVAGIPTPVKVIAGKHDQATSEHQIRSIWPDIYPNFQLQVLADAGHYPMHETRSPSPPPWNPFSHERHLLDACSPIAGGRPDLELWLTGLLGPSSFATSLCETTEAEMVDGLHRSVNG</sequence>
<accession>A0A164P137</accession>
<dbReference type="InterPro" id="IPR029058">
    <property type="entry name" value="AB_hydrolase_fold"/>
</dbReference>
<evidence type="ECO:0000313" key="2">
    <source>
        <dbReference type="EMBL" id="KZM74978.1"/>
    </source>
</evidence>
<dbReference type="Pfam" id="PF00561">
    <property type="entry name" value="Abhydrolase_1"/>
    <property type="match status" value="1"/>
</dbReference>
<dbReference type="SUPFAM" id="SSF53474">
    <property type="entry name" value="alpha/beta-Hydrolases"/>
    <property type="match status" value="1"/>
</dbReference>
<feature type="domain" description="AB hydrolase-1" evidence="1">
    <location>
        <begin position="27"/>
        <end position="234"/>
    </location>
</feature>
<reference evidence="2 3" key="1">
    <citation type="submission" date="2016-04" db="EMBL/GenBank/DDBJ databases">
        <authorList>
            <person name="Evans L.H."/>
            <person name="Alamgir A."/>
            <person name="Owens N."/>
            <person name="Weber N.D."/>
            <person name="Virtaneva K."/>
            <person name="Barbian K."/>
            <person name="Babar A."/>
            <person name="Rosenke K."/>
        </authorList>
    </citation>
    <scope>NUCLEOTIDE SEQUENCE [LARGE SCALE GENOMIC DNA]</scope>
    <source>
        <strain evidence="2 3">IFM 0406</strain>
    </source>
</reference>
<dbReference type="Gene3D" id="3.40.50.1820">
    <property type="entry name" value="alpha/beta hydrolase"/>
    <property type="match status" value="1"/>
</dbReference>
<organism evidence="2 3">
    <name type="scientific">Nocardia terpenica</name>
    <dbReference type="NCBI Taxonomy" id="455432"/>
    <lineage>
        <taxon>Bacteria</taxon>
        <taxon>Bacillati</taxon>
        <taxon>Actinomycetota</taxon>
        <taxon>Actinomycetes</taxon>
        <taxon>Mycobacteriales</taxon>
        <taxon>Nocardiaceae</taxon>
        <taxon>Nocardia</taxon>
    </lineage>
</organism>
<dbReference type="Proteomes" id="UP000076512">
    <property type="component" value="Unassembled WGS sequence"/>
</dbReference>
<keyword evidence="3" id="KW-1185">Reference proteome</keyword>
<dbReference type="PANTHER" id="PTHR43433">
    <property type="entry name" value="HYDROLASE, ALPHA/BETA FOLD FAMILY PROTEIN"/>
    <property type="match status" value="1"/>
</dbReference>
<dbReference type="GO" id="GO:0003824">
    <property type="term" value="F:catalytic activity"/>
    <property type="evidence" value="ECO:0007669"/>
    <property type="project" value="UniProtKB-ARBA"/>
</dbReference>
<dbReference type="AlphaFoldDB" id="A0A164P137"/>
<protein>
    <recommendedName>
        <fullName evidence="1">AB hydrolase-1 domain-containing protein</fullName>
    </recommendedName>
</protein>
<dbReference type="InterPro" id="IPR000073">
    <property type="entry name" value="AB_hydrolase_1"/>
</dbReference>
<name>A0A164P137_9NOCA</name>
<gene>
    <name evidence="2" type="ORF">AWN90_23525</name>
</gene>
<dbReference type="PANTHER" id="PTHR43433:SF5">
    <property type="entry name" value="AB HYDROLASE-1 DOMAIN-CONTAINING PROTEIN"/>
    <property type="match status" value="1"/>
</dbReference>
<dbReference type="InterPro" id="IPR050471">
    <property type="entry name" value="AB_hydrolase"/>
</dbReference>
<comment type="caution">
    <text evidence="2">The sequence shown here is derived from an EMBL/GenBank/DDBJ whole genome shotgun (WGS) entry which is preliminary data.</text>
</comment>
<dbReference type="RefSeq" id="WP_082871279.1">
    <property type="nucleotide sequence ID" value="NZ_JABMCZ010000005.1"/>
</dbReference>
<evidence type="ECO:0000313" key="3">
    <source>
        <dbReference type="Proteomes" id="UP000076512"/>
    </source>
</evidence>
<dbReference type="EMBL" id="LWGR01000004">
    <property type="protein sequence ID" value="KZM74978.1"/>
    <property type="molecule type" value="Genomic_DNA"/>
</dbReference>
<proteinExistence type="predicted"/>
<dbReference type="OrthoDB" id="2987348at2"/>